<dbReference type="Gene3D" id="6.20.50.20">
    <property type="match status" value="1"/>
</dbReference>
<dbReference type="GO" id="GO:0008033">
    <property type="term" value="P:tRNA processing"/>
    <property type="evidence" value="ECO:0007669"/>
    <property type="project" value="UniProtKB-KW"/>
</dbReference>
<evidence type="ECO:0000256" key="3">
    <source>
        <dbReference type="ARBA" id="ARBA00022833"/>
    </source>
</evidence>
<comment type="caution">
    <text evidence="6">The sequence shown here is derived from an EMBL/GenBank/DDBJ whole genome shotgun (WGS) entry which is preliminary data.</text>
</comment>
<dbReference type="InterPro" id="IPR007175">
    <property type="entry name" value="Rpr2/Snm1/Rpp21"/>
</dbReference>
<organism evidence="6 7">
    <name type="scientific">Ophiocordyceps polyrhachis-furcata BCC 54312</name>
    <dbReference type="NCBI Taxonomy" id="1330021"/>
    <lineage>
        <taxon>Eukaryota</taxon>
        <taxon>Fungi</taxon>
        <taxon>Dikarya</taxon>
        <taxon>Ascomycota</taxon>
        <taxon>Pezizomycotina</taxon>
        <taxon>Sordariomycetes</taxon>
        <taxon>Hypocreomycetidae</taxon>
        <taxon>Hypocreales</taxon>
        <taxon>Ophiocordycipitaceae</taxon>
        <taxon>Ophiocordyceps</taxon>
    </lineage>
</organism>
<dbReference type="GO" id="GO:0046872">
    <property type="term" value="F:metal ion binding"/>
    <property type="evidence" value="ECO:0007669"/>
    <property type="project" value="UniProtKB-KW"/>
</dbReference>
<feature type="compositionally biased region" description="Basic and acidic residues" evidence="5">
    <location>
        <begin position="183"/>
        <end position="193"/>
    </location>
</feature>
<feature type="compositionally biased region" description="Low complexity" evidence="5">
    <location>
        <begin position="138"/>
        <end position="159"/>
    </location>
</feature>
<dbReference type="Pfam" id="PF04032">
    <property type="entry name" value="Rpr2"/>
    <property type="match status" value="1"/>
</dbReference>
<gene>
    <name evidence="6" type="ORF">L249_8269</name>
</gene>
<evidence type="ECO:0000256" key="1">
    <source>
        <dbReference type="ARBA" id="ARBA00022694"/>
    </source>
</evidence>
<reference evidence="6 7" key="1">
    <citation type="journal article" date="2015" name="BMC Genomics">
        <title>Insights from the genome of Ophiocordyceps polyrhachis-furcata to pathogenicity and host specificity in insect fungi.</title>
        <authorList>
            <person name="Wichadakul D."/>
            <person name="Kobmoo N."/>
            <person name="Ingsriswang S."/>
            <person name="Tangphatsornruang S."/>
            <person name="Chantasingh D."/>
            <person name="Luangsa-ard J.J."/>
            <person name="Eurwilaichitr L."/>
        </authorList>
    </citation>
    <scope>NUCLEOTIDE SEQUENCE [LARGE SCALE GENOMIC DNA]</scope>
    <source>
        <strain evidence="6 7">BCC 54312</strain>
    </source>
</reference>
<evidence type="ECO:0000313" key="6">
    <source>
        <dbReference type="EMBL" id="RCI13866.1"/>
    </source>
</evidence>
<dbReference type="STRING" id="1330021.A0A367LHF1"/>
<keyword evidence="3" id="KW-0862">Zinc</keyword>
<evidence type="ECO:0000256" key="2">
    <source>
        <dbReference type="ARBA" id="ARBA00022723"/>
    </source>
</evidence>
<feature type="compositionally biased region" description="Low complexity" evidence="5">
    <location>
        <begin position="35"/>
        <end position="45"/>
    </location>
</feature>
<dbReference type="OrthoDB" id="128536at2759"/>
<keyword evidence="1" id="KW-0819">tRNA processing</keyword>
<feature type="region of interest" description="Disordered" evidence="5">
    <location>
        <begin position="132"/>
        <end position="193"/>
    </location>
</feature>
<dbReference type="PANTHER" id="PTHR14742">
    <property type="entry name" value="RIBONUCLEASE P SUBUNIT P21"/>
    <property type="match status" value="1"/>
</dbReference>
<keyword evidence="2" id="KW-0479">Metal-binding</keyword>
<feature type="compositionally biased region" description="Basic residues" evidence="5">
    <location>
        <begin position="48"/>
        <end position="57"/>
    </location>
</feature>
<keyword evidence="7" id="KW-1185">Reference proteome</keyword>
<feature type="region of interest" description="Disordered" evidence="5">
    <location>
        <begin position="34"/>
        <end position="58"/>
    </location>
</feature>
<dbReference type="Proteomes" id="UP000253664">
    <property type="component" value="Unassembled WGS sequence"/>
</dbReference>
<sequence>MAKSKSSPGVQNRAIFSRASYLYQAATYLSQRAATTTTSSSSSSSQTHQRKQLRNLSRRAISEMRAVTRKAQIRQSHPLKRSLCTACNTLLVEGDTCQSTIENPSKGARKPWADVLVVRCVTCSRPKRFPISAPRQTRAALRRSASGSGSRSSGNSASGTTGEREPSKGEERGEVASLNQNEDSSRGIEMKKI</sequence>
<name>A0A367LHF1_9HYPO</name>
<dbReference type="GO" id="GO:0005655">
    <property type="term" value="C:nucleolar ribonuclease P complex"/>
    <property type="evidence" value="ECO:0007669"/>
    <property type="project" value="TreeGrafter"/>
</dbReference>
<evidence type="ECO:0000313" key="7">
    <source>
        <dbReference type="Proteomes" id="UP000253664"/>
    </source>
</evidence>
<dbReference type="AlphaFoldDB" id="A0A367LHF1"/>
<comment type="similarity">
    <text evidence="4">Belongs to the eukaryotic/archaeal RNase P protein component 4 family.</text>
</comment>
<dbReference type="PANTHER" id="PTHR14742:SF0">
    <property type="entry name" value="RIBONUCLEASE P PROTEIN SUBUNIT P21"/>
    <property type="match status" value="1"/>
</dbReference>
<evidence type="ECO:0000256" key="4">
    <source>
        <dbReference type="ARBA" id="ARBA00038402"/>
    </source>
</evidence>
<protein>
    <submittedName>
        <fullName evidence="6">Uncharacterized protein</fullName>
    </submittedName>
</protein>
<evidence type="ECO:0000256" key="5">
    <source>
        <dbReference type="SAM" id="MobiDB-lite"/>
    </source>
</evidence>
<proteinExistence type="inferred from homology"/>
<feature type="compositionally biased region" description="Basic and acidic residues" evidence="5">
    <location>
        <begin position="162"/>
        <end position="174"/>
    </location>
</feature>
<accession>A0A367LHF1</accession>
<dbReference type="EMBL" id="LKCN02000005">
    <property type="protein sequence ID" value="RCI13866.1"/>
    <property type="molecule type" value="Genomic_DNA"/>
</dbReference>